<feature type="compositionally biased region" description="Basic residues" evidence="7">
    <location>
        <begin position="536"/>
        <end position="563"/>
    </location>
</feature>
<dbReference type="InterPro" id="IPR022684">
    <property type="entry name" value="Calpain_cysteine_protease"/>
</dbReference>
<keyword evidence="2 6" id="KW-0645">Protease</keyword>
<evidence type="ECO:0000256" key="5">
    <source>
        <dbReference type="PIRSR" id="PIRSR622684-1"/>
    </source>
</evidence>
<dbReference type="Proteomes" id="UP001295684">
    <property type="component" value="Unassembled WGS sequence"/>
</dbReference>
<dbReference type="SUPFAM" id="SSF54001">
    <property type="entry name" value="Cysteine proteinases"/>
    <property type="match status" value="1"/>
</dbReference>
<evidence type="ECO:0000313" key="9">
    <source>
        <dbReference type="EMBL" id="CAI2387901.1"/>
    </source>
</evidence>
<dbReference type="InterPro" id="IPR038765">
    <property type="entry name" value="Papain-like_cys_pep_sf"/>
</dbReference>
<evidence type="ECO:0000259" key="8">
    <source>
        <dbReference type="PROSITE" id="PS50203"/>
    </source>
</evidence>
<protein>
    <recommendedName>
        <fullName evidence="8">Calpain catalytic domain-containing protein</fullName>
    </recommendedName>
</protein>
<evidence type="ECO:0000256" key="4">
    <source>
        <dbReference type="ARBA" id="ARBA00022807"/>
    </source>
</evidence>
<feature type="active site" evidence="5 6">
    <location>
        <position position="289"/>
    </location>
</feature>
<feature type="active site" evidence="5 6">
    <location>
        <position position="317"/>
    </location>
</feature>
<dbReference type="PANTHER" id="PTHR10183:SF379">
    <property type="entry name" value="CALPAIN-5"/>
    <property type="match status" value="1"/>
</dbReference>
<gene>
    <name evidence="9" type="ORF">ECRASSUSDP1_LOCUS29535</name>
</gene>
<dbReference type="InterPro" id="IPR001300">
    <property type="entry name" value="Peptidase_C2_calpain_cat"/>
</dbReference>
<dbReference type="GO" id="GO:0006508">
    <property type="term" value="P:proteolysis"/>
    <property type="evidence" value="ECO:0007669"/>
    <property type="project" value="UniProtKB-KW"/>
</dbReference>
<dbReference type="SMART" id="SM00230">
    <property type="entry name" value="CysPc"/>
    <property type="match status" value="1"/>
</dbReference>
<sequence length="563" mass="65178">MEQYPSLDRINTILLPIEDGLDTDPYFPPDDSSLFAVDNKWHDETLDEEVEYKNMLSEAKTQRWKEEIEWRRLSEIFDSDYQVIDENVGAQDVKQGQLGDCYFLAVLASIATNAKEELFDILFTDSREYGLMDFEEKPKIFSIKLLVNGKYEVIMIDDYVPYNIKKEKIAFCSTYTNNIWAILLEKAFAKINGSYEDIIRGTATIAYQFLLPYQVKYFDHYGDSKAEMGKTWKKISSRSSAGKYCKKKVKGSKIKSSKSALVATCATGKNVKKEDRKKECKEAGLNFAHAYCLLDSFIIDKDRFGLEEDHKILKIKNPKISTWKGDWSKDSELWTDEIKEFVGFNKADKGEFYISFNDYCSFFYKTTICFYHPELQFNNIELSHPPGGRCFVRIFLEEEDKVQFKIVQIQRFLFPRTFRYKVSPTHFVIAKIHTDKAEIIDVANSKINQSFAVKPKNAFPPGDYVIMVKLDLAHEEINKFNLNIMAVKPIIFHQLLELEEEEFAGRMIDEAIKKKNKKPKTTPKKTKTGTSSKVVRSGKTKKTKPKTVKKTCKTKNPKNNKSD</sequence>
<dbReference type="InterPro" id="IPR000169">
    <property type="entry name" value="Pept_cys_AS"/>
</dbReference>
<dbReference type="GO" id="GO:0004198">
    <property type="term" value="F:calcium-dependent cysteine-type endopeptidase activity"/>
    <property type="evidence" value="ECO:0007669"/>
    <property type="project" value="InterPro"/>
</dbReference>
<comment type="similarity">
    <text evidence="1">Belongs to the peptidase C2 family.</text>
</comment>
<feature type="region of interest" description="Disordered" evidence="7">
    <location>
        <begin position="512"/>
        <end position="563"/>
    </location>
</feature>
<evidence type="ECO:0000256" key="1">
    <source>
        <dbReference type="ARBA" id="ARBA00007623"/>
    </source>
</evidence>
<dbReference type="PROSITE" id="PS00139">
    <property type="entry name" value="THIOL_PROTEASE_CYS"/>
    <property type="match status" value="1"/>
</dbReference>
<evidence type="ECO:0000313" key="10">
    <source>
        <dbReference type="Proteomes" id="UP001295684"/>
    </source>
</evidence>
<keyword evidence="10" id="KW-1185">Reference proteome</keyword>
<feature type="domain" description="Calpain catalytic" evidence="8">
    <location>
        <begin position="21"/>
        <end position="372"/>
    </location>
</feature>
<evidence type="ECO:0000256" key="7">
    <source>
        <dbReference type="SAM" id="MobiDB-lite"/>
    </source>
</evidence>
<keyword evidence="3 6" id="KW-0378">Hydrolase</keyword>
<dbReference type="PANTHER" id="PTHR10183">
    <property type="entry name" value="CALPAIN"/>
    <property type="match status" value="1"/>
</dbReference>
<dbReference type="Pfam" id="PF00648">
    <property type="entry name" value="Peptidase_C2"/>
    <property type="match status" value="1"/>
</dbReference>
<organism evidence="9 10">
    <name type="scientific">Euplotes crassus</name>
    <dbReference type="NCBI Taxonomy" id="5936"/>
    <lineage>
        <taxon>Eukaryota</taxon>
        <taxon>Sar</taxon>
        <taxon>Alveolata</taxon>
        <taxon>Ciliophora</taxon>
        <taxon>Intramacronucleata</taxon>
        <taxon>Spirotrichea</taxon>
        <taxon>Hypotrichia</taxon>
        <taxon>Euplotida</taxon>
        <taxon>Euplotidae</taxon>
        <taxon>Moneuplotes</taxon>
    </lineage>
</organism>
<reference evidence="9" key="1">
    <citation type="submission" date="2023-07" db="EMBL/GenBank/DDBJ databases">
        <authorList>
            <consortium name="AG Swart"/>
            <person name="Singh M."/>
            <person name="Singh A."/>
            <person name="Seah K."/>
            <person name="Emmerich C."/>
        </authorList>
    </citation>
    <scope>NUCLEOTIDE SEQUENCE</scope>
    <source>
        <strain evidence="9">DP1</strain>
    </source>
</reference>
<proteinExistence type="inferred from homology"/>
<dbReference type="PRINTS" id="PR00704">
    <property type="entry name" value="CALPAIN"/>
</dbReference>
<feature type="compositionally biased region" description="Basic residues" evidence="7">
    <location>
        <begin position="514"/>
        <end position="527"/>
    </location>
</feature>
<evidence type="ECO:0000256" key="3">
    <source>
        <dbReference type="ARBA" id="ARBA00022801"/>
    </source>
</evidence>
<comment type="caution">
    <text evidence="9">The sequence shown here is derived from an EMBL/GenBank/DDBJ whole genome shotgun (WGS) entry which is preliminary data.</text>
</comment>
<dbReference type="PROSITE" id="PS50203">
    <property type="entry name" value="CALPAIN_CAT"/>
    <property type="match status" value="1"/>
</dbReference>
<dbReference type="EMBL" id="CAMPGE010030381">
    <property type="protein sequence ID" value="CAI2387901.1"/>
    <property type="molecule type" value="Genomic_DNA"/>
</dbReference>
<evidence type="ECO:0000256" key="6">
    <source>
        <dbReference type="PROSITE-ProRule" id="PRU00239"/>
    </source>
</evidence>
<dbReference type="Gene3D" id="3.90.70.10">
    <property type="entry name" value="Cysteine proteinases"/>
    <property type="match status" value="1"/>
</dbReference>
<name>A0AAD1YBT5_EUPCR</name>
<evidence type="ECO:0000256" key="2">
    <source>
        <dbReference type="ARBA" id="ARBA00022670"/>
    </source>
</evidence>
<feature type="active site" evidence="5 6">
    <location>
        <position position="101"/>
    </location>
</feature>
<accession>A0AAD1YBT5</accession>
<keyword evidence="4 6" id="KW-0788">Thiol protease</keyword>
<dbReference type="AlphaFoldDB" id="A0AAD1YBT5"/>